<feature type="non-terminal residue" evidence="1">
    <location>
        <position position="261"/>
    </location>
</feature>
<feature type="non-terminal residue" evidence="1">
    <location>
        <position position="1"/>
    </location>
</feature>
<accession>A0ACC1JSE5</accession>
<sequence length="261" mass="27133">SAASAPGLGPAVRPGQQRQRQRLLRGRPGPGRGGAGAAARRVGVGRRAARVPAAGAQGVEAGQLVPGAQRGGGRPGPQPVPVADRAVRRRGTPDDSGGRRAVPGHAHRVDGILAGGGRVAGAPRDPSDPGDANLPAHAVVPADAAAGQHGAAGGAAAGQPQHGVGVVRRAPPHRAGPRGPHPDHRLKVPAAHRLRLPVADPGLDGQPLPLPQLERAQAPEEVRPRAPRPAGQRRLRGRWQCWRRWLRRRRRPDPRRRAVGL</sequence>
<dbReference type="EMBL" id="JANBUJ010001719">
    <property type="protein sequence ID" value="KAJ2766361.1"/>
    <property type="molecule type" value="Genomic_DNA"/>
</dbReference>
<organism evidence="1 2">
    <name type="scientific">Coemansia nantahalensis</name>
    <dbReference type="NCBI Taxonomy" id="2789366"/>
    <lineage>
        <taxon>Eukaryota</taxon>
        <taxon>Fungi</taxon>
        <taxon>Fungi incertae sedis</taxon>
        <taxon>Zoopagomycota</taxon>
        <taxon>Kickxellomycotina</taxon>
        <taxon>Kickxellomycetes</taxon>
        <taxon>Kickxellales</taxon>
        <taxon>Kickxellaceae</taxon>
        <taxon>Coemansia</taxon>
    </lineage>
</organism>
<reference evidence="1" key="1">
    <citation type="submission" date="2022-07" db="EMBL/GenBank/DDBJ databases">
        <title>Phylogenomic reconstructions and comparative analyses of Kickxellomycotina fungi.</title>
        <authorList>
            <person name="Reynolds N.K."/>
            <person name="Stajich J.E."/>
            <person name="Barry K."/>
            <person name="Grigoriev I.V."/>
            <person name="Crous P."/>
            <person name="Smith M.E."/>
        </authorList>
    </citation>
    <scope>NUCLEOTIDE SEQUENCE</scope>
    <source>
        <strain evidence="1">CBS 109366</strain>
    </source>
</reference>
<evidence type="ECO:0000313" key="1">
    <source>
        <dbReference type="EMBL" id="KAJ2766361.1"/>
    </source>
</evidence>
<name>A0ACC1JSE5_9FUNG</name>
<evidence type="ECO:0000313" key="2">
    <source>
        <dbReference type="Proteomes" id="UP001140234"/>
    </source>
</evidence>
<keyword evidence="2" id="KW-1185">Reference proteome</keyword>
<proteinExistence type="predicted"/>
<dbReference type="Proteomes" id="UP001140234">
    <property type="component" value="Unassembled WGS sequence"/>
</dbReference>
<comment type="caution">
    <text evidence="1">The sequence shown here is derived from an EMBL/GenBank/DDBJ whole genome shotgun (WGS) entry which is preliminary data.</text>
</comment>
<protein>
    <submittedName>
        <fullName evidence="1">Uncharacterized protein</fullName>
    </submittedName>
</protein>
<gene>
    <name evidence="1" type="ORF">IWQ57_004397</name>
</gene>